<keyword evidence="2" id="KW-0732">Signal</keyword>
<dbReference type="EC" id="3.1.1.3" evidence="4"/>
<dbReference type="Gene3D" id="3.40.50.1820">
    <property type="entry name" value="alpha/beta hydrolase"/>
    <property type="match status" value="1"/>
</dbReference>
<keyword evidence="5" id="KW-1185">Reference proteome</keyword>
<evidence type="ECO:0000256" key="1">
    <source>
        <dbReference type="ARBA" id="ARBA00022801"/>
    </source>
</evidence>
<dbReference type="Proteomes" id="UP000574369">
    <property type="component" value="Unassembled WGS sequence"/>
</dbReference>
<evidence type="ECO:0000313" key="4">
    <source>
        <dbReference type="EMBL" id="MBB3193168.1"/>
    </source>
</evidence>
<name>A0ABR6GPQ9_9BURK</name>
<dbReference type="InterPro" id="IPR029058">
    <property type="entry name" value="AB_hydrolase_fold"/>
</dbReference>
<dbReference type="SUPFAM" id="SSF53474">
    <property type="entry name" value="alpha/beta-Hydrolases"/>
    <property type="match status" value="1"/>
</dbReference>
<dbReference type="EMBL" id="JACHXO010000001">
    <property type="protein sequence ID" value="MBB3193168.1"/>
    <property type="molecule type" value="Genomic_DNA"/>
</dbReference>
<feature type="domain" description="PET hydrolase/cutinase-like" evidence="3">
    <location>
        <begin position="31"/>
        <end position="289"/>
    </location>
</feature>
<evidence type="ECO:0000259" key="3">
    <source>
        <dbReference type="Pfam" id="PF12740"/>
    </source>
</evidence>
<dbReference type="PANTHER" id="PTHR22946">
    <property type="entry name" value="DIENELACTONE HYDROLASE DOMAIN-CONTAINING PROTEIN-RELATED"/>
    <property type="match status" value="1"/>
</dbReference>
<accession>A0ABR6GPQ9</accession>
<reference evidence="4 5" key="1">
    <citation type="submission" date="2020-08" db="EMBL/GenBank/DDBJ databases">
        <title>Genomic Encyclopedia of Type Strains, Phase III (KMG-III): the genomes of soil and plant-associated and newly described type strains.</title>
        <authorList>
            <person name="Whitman W."/>
        </authorList>
    </citation>
    <scope>NUCLEOTIDE SEQUENCE [LARGE SCALE GENOMIC DNA]</scope>
    <source>
        <strain evidence="4 5">CECT 7247</strain>
    </source>
</reference>
<dbReference type="GO" id="GO:0004806">
    <property type="term" value="F:triacylglycerol lipase activity"/>
    <property type="evidence" value="ECO:0007669"/>
    <property type="project" value="UniProtKB-EC"/>
</dbReference>
<dbReference type="PANTHER" id="PTHR22946:SF9">
    <property type="entry name" value="POLYKETIDE TRANSFERASE AF380"/>
    <property type="match status" value="1"/>
</dbReference>
<dbReference type="RefSeq" id="WP_088449209.1">
    <property type="nucleotide sequence ID" value="NZ_JACHXO010000001.1"/>
</dbReference>
<sequence length="290" mass="30335">MHFTTLWRRHARACALAASAVLSLSASSGWAQQTGPDPTSASLNATAGPFAVSTSTVTSPVGFGGGTIYYPTTAGQYGVVALSPGFTATQTSVAWLGRRLATHGFVVVTINTNSTLDQPASRATQLIAALNYVANSANSTVRSRVDPNRRAVGGHSMGGGGSLIAAQNNPSLKAILPLTPWNLSTNFSGVQVPTLIVGADGDVVAPVSSHARPFYASLPSTVRKAYGELNMANHSTPTSGVNTPIGRYGVTWMKRFVDGDTRYSTFLCGAEHQAYATAAVFDRYSQNCPY</sequence>
<organism evidence="4 5">
    <name type="scientific">Roseateles terrae</name>
    <dbReference type="NCBI Taxonomy" id="431060"/>
    <lineage>
        <taxon>Bacteria</taxon>
        <taxon>Pseudomonadati</taxon>
        <taxon>Pseudomonadota</taxon>
        <taxon>Betaproteobacteria</taxon>
        <taxon>Burkholderiales</taxon>
        <taxon>Sphaerotilaceae</taxon>
        <taxon>Roseateles</taxon>
    </lineage>
</organism>
<evidence type="ECO:0000313" key="5">
    <source>
        <dbReference type="Proteomes" id="UP000574369"/>
    </source>
</evidence>
<feature type="signal peptide" evidence="2">
    <location>
        <begin position="1"/>
        <end position="31"/>
    </location>
</feature>
<keyword evidence="1 4" id="KW-0378">Hydrolase</keyword>
<dbReference type="InterPro" id="IPR041127">
    <property type="entry name" value="PET_hydrolase/cutinase-like"/>
</dbReference>
<gene>
    <name evidence="4" type="ORF">FHS28_000533</name>
</gene>
<comment type="caution">
    <text evidence="4">The sequence shown here is derived from an EMBL/GenBank/DDBJ whole genome shotgun (WGS) entry which is preliminary data.</text>
</comment>
<dbReference type="Pfam" id="PF12740">
    <property type="entry name" value="PETase"/>
    <property type="match status" value="1"/>
</dbReference>
<feature type="chain" id="PRO_5045910740" evidence="2">
    <location>
        <begin position="32"/>
        <end position="290"/>
    </location>
</feature>
<evidence type="ECO:0000256" key="2">
    <source>
        <dbReference type="SAM" id="SignalP"/>
    </source>
</evidence>
<protein>
    <submittedName>
        <fullName evidence="4">Triacylglycerol lipase</fullName>
        <ecNumber evidence="4">3.1.1.3</ecNumber>
    </submittedName>
</protein>
<dbReference type="InterPro" id="IPR050261">
    <property type="entry name" value="FrsA_esterase"/>
</dbReference>
<proteinExistence type="predicted"/>